<dbReference type="InterPro" id="IPR041577">
    <property type="entry name" value="RT_RNaseH_2"/>
</dbReference>
<dbReference type="SUPFAM" id="SSF56672">
    <property type="entry name" value="DNA/RNA polymerases"/>
    <property type="match status" value="1"/>
</dbReference>
<dbReference type="PANTHER" id="PTHR34072:SF42">
    <property type="entry name" value="INTEGRASE CATALYTIC DOMAIN-CONTAINING PROTEIN"/>
    <property type="match status" value="1"/>
</dbReference>
<dbReference type="Proteomes" id="UP001239994">
    <property type="component" value="Unassembled WGS sequence"/>
</dbReference>
<feature type="domain" description="Reverse transcriptase/retrotransposon-derived protein RNase H-like" evidence="1">
    <location>
        <begin position="211"/>
        <end position="292"/>
    </location>
</feature>
<accession>A0AAD9DQ92</accession>
<dbReference type="InterPro" id="IPR043502">
    <property type="entry name" value="DNA/RNA_pol_sf"/>
</dbReference>
<protein>
    <recommendedName>
        <fullName evidence="1">Reverse transcriptase/retrotransposon-derived protein RNase H-like domain-containing protein</fullName>
    </recommendedName>
</protein>
<dbReference type="Pfam" id="PF17919">
    <property type="entry name" value="RT_RNaseH_2"/>
    <property type="match status" value="1"/>
</dbReference>
<keyword evidence="3" id="KW-1185">Reference proteome</keyword>
<reference evidence="2" key="1">
    <citation type="submission" date="2023-03" db="EMBL/GenBank/DDBJ databases">
        <title>Electrophorus voltai genome.</title>
        <authorList>
            <person name="Bian C."/>
        </authorList>
    </citation>
    <scope>NUCLEOTIDE SEQUENCE</scope>
    <source>
        <strain evidence="2">CB-2022</strain>
        <tissue evidence="2">Muscle</tissue>
    </source>
</reference>
<gene>
    <name evidence="2" type="ORF">P4O66_002561</name>
</gene>
<dbReference type="Gene3D" id="3.10.20.370">
    <property type="match status" value="1"/>
</dbReference>
<evidence type="ECO:0000259" key="1">
    <source>
        <dbReference type="Pfam" id="PF17919"/>
    </source>
</evidence>
<evidence type="ECO:0000313" key="3">
    <source>
        <dbReference type="Proteomes" id="UP001239994"/>
    </source>
</evidence>
<dbReference type="EMBL" id="JAROKS010000022">
    <property type="protein sequence ID" value="KAK1788749.1"/>
    <property type="molecule type" value="Genomic_DNA"/>
</dbReference>
<dbReference type="AlphaFoldDB" id="A0AAD9DQ92"/>
<sequence length="292" mass="33633">MQNGRTSDPLQHRPDHEYEKEWFGKELPGELLIVFPWRPRTIRWLSRSNFLMQRSMYFSHYAMQFITDKDRVQIVLSLLTGEANALGTTLWDSQDPMLRSEMEFYNLFKAVFNHPASGRDPRTILCEIRQGRQTVADLRLIEMVHDETWISMLSPGLQTCRGESTTLTEFIQLAITVDNLRQTPQPLQRASHPHTFVLEDSNNVSGEVPEQMRGAFVSAPVFCQPDPSLPFIVEVDASEVGVGAVLFQRQGTPPRLYPCAFYAKKLQPDERNYDVGNRELLAVKLALEQWRH</sequence>
<name>A0AAD9DQ92_9TELE</name>
<proteinExistence type="predicted"/>
<dbReference type="PANTHER" id="PTHR34072">
    <property type="entry name" value="ENZYMATIC POLYPROTEIN-RELATED"/>
    <property type="match status" value="1"/>
</dbReference>
<organism evidence="2 3">
    <name type="scientific">Electrophorus voltai</name>
    <dbReference type="NCBI Taxonomy" id="2609070"/>
    <lineage>
        <taxon>Eukaryota</taxon>
        <taxon>Metazoa</taxon>
        <taxon>Chordata</taxon>
        <taxon>Craniata</taxon>
        <taxon>Vertebrata</taxon>
        <taxon>Euteleostomi</taxon>
        <taxon>Actinopterygii</taxon>
        <taxon>Neopterygii</taxon>
        <taxon>Teleostei</taxon>
        <taxon>Ostariophysi</taxon>
        <taxon>Gymnotiformes</taxon>
        <taxon>Gymnotoidei</taxon>
        <taxon>Gymnotidae</taxon>
        <taxon>Electrophorus</taxon>
    </lineage>
</organism>
<evidence type="ECO:0000313" key="2">
    <source>
        <dbReference type="EMBL" id="KAK1788749.1"/>
    </source>
</evidence>
<comment type="caution">
    <text evidence="2">The sequence shown here is derived from an EMBL/GenBank/DDBJ whole genome shotgun (WGS) entry which is preliminary data.</text>
</comment>